<dbReference type="EMBL" id="CACSIM010000003">
    <property type="protein sequence ID" value="CAA0107158.1"/>
    <property type="molecule type" value="Genomic_DNA"/>
</dbReference>
<proteinExistence type="predicted"/>
<protein>
    <submittedName>
        <fullName evidence="1">Uncharacterized protein</fullName>
    </submittedName>
</protein>
<evidence type="ECO:0000313" key="2">
    <source>
        <dbReference type="Proteomes" id="UP000439591"/>
    </source>
</evidence>
<gene>
    <name evidence="1" type="ORF">KFEGEMFD_02420</name>
</gene>
<name>A0A5S9PR93_9GAMM</name>
<evidence type="ECO:0000313" key="1">
    <source>
        <dbReference type="EMBL" id="CAA0107158.1"/>
    </source>
</evidence>
<dbReference type="AlphaFoldDB" id="A0A5S9PR93"/>
<reference evidence="1 2" key="1">
    <citation type="submission" date="2019-11" db="EMBL/GenBank/DDBJ databases">
        <authorList>
            <person name="Holert J."/>
        </authorList>
    </citation>
    <scope>NUCLEOTIDE SEQUENCE [LARGE SCALE GENOMIC DNA]</scope>
    <source>
        <strain evidence="1">BC3_2A</strain>
    </source>
</reference>
<sequence length="37" mass="4110">MSSEDNAVKGRASERLLSTFGDMKAVAEFVEKHKIKV</sequence>
<accession>A0A5S9PR93</accession>
<dbReference type="Proteomes" id="UP000439591">
    <property type="component" value="Unassembled WGS sequence"/>
</dbReference>
<organism evidence="1 2">
    <name type="scientific">Zhongshania aliphaticivorans</name>
    <dbReference type="NCBI Taxonomy" id="1470434"/>
    <lineage>
        <taxon>Bacteria</taxon>
        <taxon>Pseudomonadati</taxon>
        <taxon>Pseudomonadota</taxon>
        <taxon>Gammaproteobacteria</taxon>
        <taxon>Cellvibrionales</taxon>
        <taxon>Spongiibacteraceae</taxon>
        <taxon>Zhongshania</taxon>
    </lineage>
</organism>